<accession>A0A9W6Z5I3</accession>
<gene>
    <name evidence="2" type="ORF">Amon01_000873700</name>
</gene>
<comment type="caution">
    <text evidence="2">The sequence shown here is derived from an EMBL/GenBank/DDBJ whole genome shotgun (WGS) entry which is preliminary data.</text>
</comment>
<evidence type="ECO:0000313" key="3">
    <source>
        <dbReference type="Proteomes" id="UP001165063"/>
    </source>
</evidence>
<proteinExistence type="predicted"/>
<protein>
    <submittedName>
        <fullName evidence="2">Unnamed protein product</fullName>
    </submittedName>
</protein>
<evidence type="ECO:0000313" key="2">
    <source>
        <dbReference type="EMBL" id="GMG60179.1"/>
    </source>
</evidence>
<name>A0A9W6Z5I3_AMBMO</name>
<dbReference type="OrthoDB" id="5359296at2759"/>
<keyword evidence="3" id="KW-1185">Reference proteome</keyword>
<feature type="domain" description="tRNA ligase phosphodiesterase" evidence="1">
    <location>
        <begin position="2"/>
        <end position="240"/>
    </location>
</feature>
<dbReference type="AlphaFoldDB" id="A0A9W6Z5I3"/>
<evidence type="ECO:0000259" key="1">
    <source>
        <dbReference type="Pfam" id="PF08302"/>
    </source>
</evidence>
<dbReference type="InterPro" id="IPR015965">
    <property type="entry name" value="tRNA_lig_PDEase"/>
</dbReference>
<dbReference type="PANTHER" id="PTHR32004">
    <property type="entry name" value="TRNA LIGASE"/>
    <property type="match status" value="1"/>
</dbReference>
<dbReference type="GO" id="GO:0003972">
    <property type="term" value="F:RNA ligase (ATP) activity"/>
    <property type="evidence" value="ECO:0007669"/>
    <property type="project" value="InterPro"/>
</dbReference>
<dbReference type="Pfam" id="PF08302">
    <property type="entry name" value="tRNA_lig_CPD"/>
    <property type="match status" value="1"/>
</dbReference>
<organism evidence="2 3">
    <name type="scientific">Ambrosiozyma monospora</name>
    <name type="common">Yeast</name>
    <name type="synonym">Endomycopsis monosporus</name>
    <dbReference type="NCBI Taxonomy" id="43982"/>
    <lineage>
        <taxon>Eukaryota</taxon>
        <taxon>Fungi</taxon>
        <taxon>Dikarya</taxon>
        <taxon>Ascomycota</taxon>
        <taxon>Saccharomycotina</taxon>
        <taxon>Pichiomycetes</taxon>
        <taxon>Pichiales</taxon>
        <taxon>Pichiaceae</taxon>
        <taxon>Ambrosiozyma</taxon>
    </lineage>
</organism>
<dbReference type="PANTHER" id="PTHR32004:SF1">
    <property type="entry name" value="TRNA LIGASE"/>
    <property type="match status" value="1"/>
</dbReference>
<dbReference type="GO" id="GO:0006388">
    <property type="term" value="P:tRNA splicing, via endonucleolytic cleavage and ligation"/>
    <property type="evidence" value="ECO:0007669"/>
    <property type="project" value="InterPro"/>
</dbReference>
<dbReference type="GO" id="GO:0005634">
    <property type="term" value="C:nucleus"/>
    <property type="evidence" value="ECO:0007669"/>
    <property type="project" value="TreeGrafter"/>
</dbReference>
<dbReference type="GO" id="GO:0005524">
    <property type="term" value="F:ATP binding"/>
    <property type="evidence" value="ECO:0007669"/>
    <property type="project" value="InterPro"/>
</dbReference>
<dbReference type="EMBL" id="BSXU01008298">
    <property type="protein sequence ID" value="GMG60179.1"/>
    <property type="molecule type" value="Genomic_DNA"/>
</dbReference>
<sequence>MIVKHLREFASDLQLPEPTEGQFQKAFDDALKYKPTTTKIFKTSKSNKKKTTKPQYFGIDVPTEKFLASLTKLLQDSNSPEANDFYNNLIANKRAQTEFHVTLIHSGSALSKKSPKKDKKTWNKYVNEYFREDLKLFNQTHQSNNDIKGKQCNLHSGFTASVGLNELCWDDRVMCVSVDLLGVKNGSGETVELPIGNKYLHITIGTANRSIKAVESNKLLSKLYDFKDEGIHTVQFAEESFCDLPIFVHF</sequence>
<dbReference type="Proteomes" id="UP001165063">
    <property type="component" value="Unassembled WGS sequence"/>
</dbReference>
<reference evidence="2" key="1">
    <citation type="submission" date="2023-04" db="EMBL/GenBank/DDBJ databases">
        <title>Ambrosiozyma monospora NBRC 1965.</title>
        <authorList>
            <person name="Ichikawa N."/>
            <person name="Sato H."/>
            <person name="Tonouchi N."/>
        </authorList>
    </citation>
    <scope>NUCLEOTIDE SEQUENCE</scope>
    <source>
        <strain evidence="2">NBRC 1965</strain>
    </source>
</reference>